<dbReference type="GO" id="GO:0005737">
    <property type="term" value="C:cytoplasm"/>
    <property type="evidence" value="ECO:0007669"/>
    <property type="project" value="TreeGrafter"/>
</dbReference>
<dbReference type="AlphaFoldDB" id="A0A0R3WUE1"/>
<feature type="domain" description="N-end rule aminoacyl transferase C-terminal" evidence="1">
    <location>
        <begin position="9"/>
        <end position="108"/>
    </location>
</feature>
<proteinExistence type="predicted"/>
<dbReference type="PANTHER" id="PTHR21367:SF1">
    <property type="entry name" value="ARGINYL-TRNA--PROTEIN TRANSFERASE 1"/>
    <property type="match status" value="1"/>
</dbReference>
<accession>A0A0R3WUE1</accession>
<dbReference type="WBParaSite" id="TTAC_0000438101-mRNA-1">
    <property type="protein sequence ID" value="TTAC_0000438101-mRNA-1"/>
    <property type="gene ID" value="TTAC_0000438101"/>
</dbReference>
<dbReference type="GO" id="GO:0004057">
    <property type="term" value="F:arginyl-tRNA--protein transferase activity"/>
    <property type="evidence" value="ECO:0007669"/>
    <property type="project" value="InterPro"/>
</dbReference>
<dbReference type="InterPro" id="IPR007472">
    <property type="entry name" value="N-end_Aminoacyl_Trfase_C"/>
</dbReference>
<evidence type="ECO:0000313" key="2">
    <source>
        <dbReference type="WBParaSite" id="TTAC_0000438101-mRNA-1"/>
    </source>
</evidence>
<dbReference type="Pfam" id="PF04377">
    <property type="entry name" value="ATE_C"/>
    <property type="match status" value="1"/>
</dbReference>
<dbReference type="InterPro" id="IPR030700">
    <property type="entry name" value="N-end_Aminoacyl_Trfase"/>
</dbReference>
<name>A0A0R3WUE1_HYDTA</name>
<evidence type="ECO:0000259" key="1">
    <source>
        <dbReference type="Pfam" id="PF04377"/>
    </source>
</evidence>
<reference evidence="2" key="1">
    <citation type="submission" date="2017-02" db="UniProtKB">
        <authorList>
            <consortium name="WormBaseParasite"/>
        </authorList>
    </citation>
    <scope>IDENTIFICATION</scope>
</reference>
<protein>
    <submittedName>
        <fullName evidence="2">ATE_C domain-containing protein</fullName>
    </submittedName>
</protein>
<sequence>LEAAGAPQFGSYHHQYWLDGCKLIGVGVVDLLPGCLSSVYFINDPAYACLNLGTYSALREIAYVRQLYRTYGATVPAYANFKYYTMGFYIHTISKMKYKGDYSPSFLSCPETHVWVPVEECRQLLERSKYTRFSKEGEEDSLRTPSDEDVMIQLPFSEALASALPEGGFTVEDSAIVTTLAEAKEVLSGTDVVLIRQWVGLVKNTGSMRITFQI</sequence>
<organism evidence="2">
    <name type="scientific">Hydatigena taeniaeformis</name>
    <name type="common">Feline tapeworm</name>
    <name type="synonym">Taenia taeniaeformis</name>
    <dbReference type="NCBI Taxonomy" id="6205"/>
    <lineage>
        <taxon>Eukaryota</taxon>
        <taxon>Metazoa</taxon>
        <taxon>Spiralia</taxon>
        <taxon>Lophotrochozoa</taxon>
        <taxon>Platyhelminthes</taxon>
        <taxon>Cestoda</taxon>
        <taxon>Eucestoda</taxon>
        <taxon>Cyclophyllidea</taxon>
        <taxon>Taeniidae</taxon>
        <taxon>Hydatigera</taxon>
    </lineage>
</organism>
<dbReference type="PANTHER" id="PTHR21367">
    <property type="entry name" value="ARGININE-TRNA-PROTEIN TRANSFERASE 1"/>
    <property type="match status" value="1"/>
</dbReference>